<sequence>MPGPAFAEGDTVSLHPIEDDDHEFVQYGQNHPDLRRPLGSTTIRSVDDVAEMVEDDKYRFVVCVDDVAASGESERADADDRERVGVVGLPWVFDDQQSGFLMYWVAPDHQGNGYVTEATELLLDYLFGECGFHKISAFVLESNDASAAVLEKLGFVREGTLRGESFSGGEWVDNYRYGLLADEWLDG</sequence>
<evidence type="ECO:0000259" key="4">
    <source>
        <dbReference type="PROSITE" id="PS51186"/>
    </source>
</evidence>
<organism evidence="5 6">
    <name type="scientific">Halobacterium litoreum</name>
    <dbReference type="NCBI Taxonomy" id="2039234"/>
    <lineage>
        <taxon>Archaea</taxon>
        <taxon>Methanobacteriati</taxon>
        <taxon>Methanobacteriota</taxon>
        <taxon>Stenosarchaea group</taxon>
        <taxon>Halobacteria</taxon>
        <taxon>Halobacteriales</taxon>
        <taxon>Halobacteriaceae</taxon>
        <taxon>Halobacterium</taxon>
    </lineage>
</organism>
<dbReference type="Proteomes" id="UP001595660">
    <property type="component" value="Unassembled WGS sequence"/>
</dbReference>
<protein>
    <submittedName>
        <fullName evidence="5">GNAT family N-acetyltransferase</fullName>
        <ecNumber evidence="5">2.3.-.-</ecNumber>
    </submittedName>
</protein>
<dbReference type="PANTHER" id="PTHR43792">
    <property type="entry name" value="GNAT FAMILY, PUTATIVE (AFU_ORTHOLOGUE AFUA_3G00765)-RELATED-RELATED"/>
    <property type="match status" value="1"/>
</dbReference>
<dbReference type="InterPro" id="IPR051531">
    <property type="entry name" value="N-acetyltransferase"/>
</dbReference>
<dbReference type="AlphaFoldDB" id="A0ABD5NER8"/>
<evidence type="ECO:0000313" key="6">
    <source>
        <dbReference type="Proteomes" id="UP001595660"/>
    </source>
</evidence>
<dbReference type="Gene3D" id="3.40.630.30">
    <property type="match status" value="1"/>
</dbReference>
<keyword evidence="6" id="KW-1185">Reference proteome</keyword>
<dbReference type="InterPro" id="IPR016181">
    <property type="entry name" value="Acyl_CoA_acyltransferase"/>
</dbReference>
<dbReference type="SUPFAM" id="SSF55729">
    <property type="entry name" value="Acyl-CoA N-acyltransferases (Nat)"/>
    <property type="match status" value="1"/>
</dbReference>
<comment type="caution">
    <text evidence="5">The sequence shown here is derived from an EMBL/GenBank/DDBJ whole genome shotgun (WGS) entry which is preliminary data.</text>
</comment>
<evidence type="ECO:0000256" key="1">
    <source>
        <dbReference type="ARBA" id="ARBA00022679"/>
    </source>
</evidence>
<dbReference type="EMBL" id="JBHRWN010000002">
    <property type="protein sequence ID" value="MFC3477716.1"/>
    <property type="molecule type" value="Genomic_DNA"/>
</dbReference>
<keyword evidence="2 5" id="KW-0012">Acyltransferase</keyword>
<dbReference type="InterPro" id="IPR000182">
    <property type="entry name" value="GNAT_dom"/>
</dbReference>
<dbReference type="Pfam" id="PF13302">
    <property type="entry name" value="Acetyltransf_3"/>
    <property type="match status" value="1"/>
</dbReference>
<dbReference type="GO" id="GO:0016746">
    <property type="term" value="F:acyltransferase activity"/>
    <property type="evidence" value="ECO:0007669"/>
    <property type="project" value="UniProtKB-KW"/>
</dbReference>
<gene>
    <name evidence="5" type="ORF">ACFOKC_08260</name>
</gene>
<evidence type="ECO:0000256" key="2">
    <source>
        <dbReference type="ARBA" id="ARBA00023315"/>
    </source>
</evidence>
<dbReference type="PANTHER" id="PTHR43792:SF8">
    <property type="entry name" value="[RIBOSOMAL PROTEIN US5]-ALANINE N-ACETYLTRANSFERASE"/>
    <property type="match status" value="1"/>
</dbReference>
<proteinExistence type="inferred from homology"/>
<keyword evidence="1 5" id="KW-0808">Transferase</keyword>
<comment type="similarity">
    <text evidence="3">Belongs to the acetyltransferase family. RimJ subfamily.</text>
</comment>
<dbReference type="GeneID" id="69116350"/>
<dbReference type="EC" id="2.3.-.-" evidence="5"/>
<feature type="domain" description="N-acetyltransferase" evidence="4">
    <location>
        <begin position="12"/>
        <end position="182"/>
    </location>
</feature>
<name>A0ABD5NER8_9EURY</name>
<accession>A0ABD5NER8</accession>
<dbReference type="PROSITE" id="PS51186">
    <property type="entry name" value="GNAT"/>
    <property type="match status" value="1"/>
</dbReference>
<evidence type="ECO:0000256" key="3">
    <source>
        <dbReference type="ARBA" id="ARBA00038502"/>
    </source>
</evidence>
<dbReference type="RefSeq" id="WP_232571161.1">
    <property type="nucleotide sequence ID" value="NZ_CP089466.1"/>
</dbReference>
<reference evidence="5 6" key="1">
    <citation type="journal article" date="2019" name="Int. J. Syst. Evol. Microbiol.">
        <title>The Global Catalogue of Microorganisms (GCM) 10K type strain sequencing project: providing services to taxonomists for standard genome sequencing and annotation.</title>
        <authorList>
            <consortium name="The Broad Institute Genomics Platform"/>
            <consortium name="The Broad Institute Genome Sequencing Center for Infectious Disease"/>
            <person name="Wu L."/>
            <person name="Ma J."/>
        </authorList>
    </citation>
    <scope>NUCLEOTIDE SEQUENCE [LARGE SCALE GENOMIC DNA]</scope>
    <source>
        <strain evidence="5 6">CGMCC 1.12562</strain>
    </source>
</reference>
<evidence type="ECO:0000313" key="5">
    <source>
        <dbReference type="EMBL" id="MFC3477716.1"/>
    </source>
</evidence>